<dbReference type="Pfam" id="PF05569">
    <property type="entry name" value="Peptidase_M56"/>
    <property type="match status" value="1"/>
</dbReference>
<keyword evidence="9" id="KW-1133">Transmembrane helix</keyword>
<dbReference type="Proteomes" id="UP000177894">
    <property type="component" value="Chromosome"/>
</dbReference>
<dbReference type="RefSeq" id="WP_070972015.1">
    <property type="nucleotide sequence ID" value="NZ_CP017603.1"/>
</dbReference>
<dbReference type="Proteomes" id="UP000192478">
    <property type="component" value="Chromosome"/>
</dbReference>
<evidence type="ECO:0000256" key="9">
    <source>
        <dbReference type="SAM" id="Phobius"/>
    </source>
</evidence>
<comment type="similarity">
    <text evidence="1 8">Belongs to the class-D beta-lactamase family.</text>
</comment>
<keyword evidence="4" id="KW-0732">Signal</keyword>
<evidence type="ECO:0000256" key="5">
    <source>
        <dbReference type="ARBA" id="ARBA00022801"/>
    </source>
</evidence>
<dbReference type="InterPro" id="IPR001460">
    <property type="entry name" value="PCN-bd_Tpept"/>
</dbReference>
<keyword evidence="6 8" id="KW-0046">Antibiotic resistance</keyword>
<dbReference type="InterPro" id="IPR002137">
    <property type="entry name" value="Beta-lactam_class-D_AS"/>
</dbReference>
<feature type="transmembrane region" description="Helical" evidence="9">
    <location>
        <begin position="6"/>
        <end position="22"/>
    </location>
</feature>
<comment type="similarity">
    <text evidence="2">Belongs to the peptidase M56 family.</text>
</comment>
<proteinExistence type="inferred from homology"/>
<evidence type="ECO:0000256" key="3">
    <source>
        <dbReference type="ARBA" id="ARBA00012865"/>
    </source>
</evidence>
<dbReference type="GO" id="GO:0008658">
    <property type="term" value="F:penicillin binding"/>
    <property type="evidence" value="ECO:0007669"/>
    <property type="project" value="InterPro"/>
</dbReference>
<evidence type="ECO:0000256" key="6">
    <source>
        <dbReference type="ARBA" id="ARBA00023251"/>
    </source>
</evidence>
<feature type="modified residue" description="N6-carboxylysine" evidence="7">
    <location>
        <position position="291"/>
    </location>
</feature>
<feature type="domain" description="Peptidase M56" evidence="11">
    <location>
        <begin position="3"/>
        <end position="195"/>
    </location>
</feature>
<evidence type="ECO:0000313" key="13">
    <source>
        <dbReference type="EMBL" id="ARE88426.1"/>
    </source>
</evidence>
<evidence type="ECO:0000313" key="15">
    <source>
        <dbReference type="Proteomes" id="UP000192478"/>
    </source>
</evidence>
<dbReference type="InterPro" id="IPR052173">
    <property type="entry name" value="Beta-lactam_resp_regulator"/>
</dbReference>
<keyword evidence="14" id="KW-1185">Reference proteome</keyword>
<evidence type="ECO:0000256" key="7">
    <source>
        <dbReference type="PIRSR" id="PIRSR602137-50"/>
    </source>
</evidence>
<feature type="transmembrane region" description="Helical" evidence="9">
    <location>
        <begin position="112"/>
        <end position="135"/>
    </location>
</feature>
<accession>A0AAC9WH07</accession>
<dbReference type="PANTHER" id="PTHR34978:SF3">
    <property type="entry name" value="SLR0241 PROTEIN"/>
    <property type="match status" value="1"/>
</dbReference>
<comment type="catalytic activity">
    <reaction evidence="8">
        <text>a beta-lactam + H2O = a substituted beta-amino acid</text>
        <dbReference type="Rhea" id="RHEA:20401"/>
        <dbReference type="ChEBI" id="CHEBI:15377"/>
        <dbReference type="ChEBI" id="CHEBI:35627"/>
        <dbReference type="ChEBI" id="CHEBI:140347"/>
        <dbReference type="EC" id="3.5.2.6"/>
    </reaction>
</comment>
<dbReference type="EMBL" id="CP020559">
    <property type="protein sequence ID" value="ARE88426.1"/>
    <property type="molecule type" value="Genomic_DNA"/>
</dbReference>
<reference evidence="12 14" key="1">
    <citation type="submission" date="2016-10" db="EMBL/GenBank/DDBJ databases">
        <title>Complete Genome Sequence of Acetogen Clostridium formicoaceticum ATCC 27076.</title>
        <authorList>
            <person name="Bao T."/>
            <person name="Cheng C."/>
            <person name="Zhao J."/>
            <person name="Yang S.-T."/>
            <person name="Wang J."/>
            <person name="Wang M."/>
        </authorList>
    </citation>
    <scope>NUCLEOTIDE SEQUENCE [LARGE SCALE GENOMIC DNA]</scope>
    <source>
        <strain evidence="12 14">ATCC 27076</strain>
    </source>
</reference>
<keyword evidence="9" id="KW-0472">Membrane</keyword>
<dbReference type="GO" id="GO:0017001">
    <property type="term" value="P:antibiotic catabolic process"/>
    <property type="evidence" value="ECO:0007669"/>
    <property type="project" value="InterPro"/>
</dbReference>
<evidence type="ECO:0000256" key="8">
    <source>
        <dbReference type="RuleBase" id="RU361140"/>
    </source>
</evidence>
<dbReference type="EC" id="3.5.2.6" evidence="3 8"/>
<dbReference type="InterPro" id="IPR008756">
    <property type="entry name" value="Peptidase_M56"/>
</dbReference>
<organism evidence="13 15">
    <name type="scientific">Clostridium formicaceticum</name>
    <dbReference type="NCBI Taxonomy" id="1497"/>
    <lineage>
        <taxon>Bacteria</taxon>
        <taxon>Bacillati</taxon>
        <taxon>Bacillota</taxon>
        <taxon>Clostridia</taxon>
        <taxon>Eubacteriales</taxon>
        <taxon>Clostridiaceae</taxon>
        <taxon>Clostridium</taxon>
    </lineage>
</organism>
<dbReference type="AlphaFoldDB" id="A0AAC9WH07"/>
<keyword evidence="9" id="KW-0812">Transmembrane</keyword>
<dbReference type="InterPro" id="IPR012338">
    <property type="entry name" value="Beta-lactam/transpept-like"/>
</dbReference>
<evidence type="ECO:0000313" key="12">
    <source>
        <dbReference type="EMBL" id="AOY77815.1"/>
    </source>
</evidence>
<dbReference type="CDD" id="cd07341">
    <property type="entry name" value="M56_BlaR1_MecR1_like"/>
    <property type="match status" value="1"/>
</dbReference>
<evidence type="ECO:0000313" key="14">
    <source>
        <dbReference type="Proteomes" id="UP000177894"/>
    </source>
</evidence>
<protein>
    <recommendedName>
        <fullName evidence="3 8">Beta-lactamase</fullName>
        <ecNumber evidence="3 8">3.5.2.6</ecNumber>
    </recommendedName>
</protein>
<feature type="domain" description="Penicillin-binding protein transpeptidase" evidence="10">
    <location>
        <begin position="260"/>
        <end position="476"/>
    </location>
</feature>
<evidence type="ECO:0000256" key="2">
    <source>
        <dbReference type="ARBA" id="ARBA00011075"/>
    </source>
</evidence>
<dbReference type="EMBL" id="CP017603">
    <property type="protein sequence ID" value="AOY77815.1"/>
    <property type="molecule type" value="Genomic_DNA"/>
</dbReference>
<dbReference type="PANTHER" id="PTHR34978">
    <property type="entry name" value="POSSIBLE SENSOR-TRANSDUCER PROTEIN BLAR"/>
    <property type="match status" value="1"/>
</dbReference>
<feature type="active site" description="Acyl-ester intermediate" evidence="7">
    <location>
        <position position="288"/>
    </location>
</feature>
<dbReference type="GO" id="GO:0008800">
    <property type="term" value="F:beta-lactamase activity"/>
    <property type="evidence" value="ECO:0007669"/>
    <property type="project" value="UniProtKB-UniRule"/>
</dbReference>
<dbReference type="Gene3D" id="3.40.710.10">
    <property type="entry name" value="DD-peptidase/beta-lactamase superfamily"/>
    <property type="match status" value="1"/>
</dbReference>
<gene>
    <name evidence="13" type="primary">blaR1_2</name>
    <name evidence="12" type="ORF">BJL90_19295</name>
    <name evidence="13" type="ORF">CLFO_28290</name>
</gene>
<evidence type="ECO:0000256" key="4">
    <source>
        <dbReference type="ARBA" id="ARBA00022729"/>
    </source>
</evidence>
<dbReference type="SUPFAM" id="SSF56601">
    <property type="entry name" value="beta-lactamase/transpeptidase-like"/>
    <property type="match status" value="1"/>
</dbReference>
<dbReference type="GO" id="GO:0046677">
    <property type="term" value="P:response to antibiotic"/>
    <property type="evidence" value="ECO:0007669"/>
    <property type="project" value="UniProtKB-UniRule"/>
</dbReference>
<reference evidence="13 15" key="2">
    <citation type="submission" date="2017-03" db="EMBL/GenBank/DDBJ databases">
        <title>Complete sequence of Clostridium formicaceticum DSM 92.</title>
        <authorList>
            <person name="Poehlein A."/>
            <person name="Karl M."/>
            <person name="Bengelsdorf F.R."/>
            <person name="Duerre P."/>
            <person name="Daniel R."/>
        </authorList>
    </citation>
    <scope>NUCLEOTIDE SEQUENCE [LARGE SCALE GENOMIC DNA]</scope>
    <source>
        <strain evidence="13 15">DSM 92</strain>
    </source>
</reference>
<evidence type="ECO:0000259" key="10">
    <source>
        <dbReference type="Pfam" id="PF00905"/>
    </source>
</evidence>
<sequence length="487" mass="56797">MHRILFVIWIVGVIIAFVYIMRRNIKFSASLKKYTDVENPRLLQLFERCKVFFGIKKDIKLIQTNEIYSPAFVCMIRPYILLPANIMEKLSEEEIEYVLLHELTHYKNRDVYINWITCFFKILHWFNPIIWYGFYHMQQDCEIACDHSVLSYLEAHEYSDYGRTIIRVLETFPSPAVASFIKGIGSTGDCIRRRIYSIVDFKKDNRKIKLKELVVSFFIGCALLTSPKTTSNMTVFSQEVDLTQEIVQEDLSKYFKGYEGTFVMLDIKKGQYYIFNEEMSNKKASPFSTFKIVSALIGLETGEIEDENTVIKWDGINYPFEDWNRDHTLASAFQHSTNWYFQKANQQVTLREMREYINTLNYGNKKVEGDVNTFWFGGSLEISAFQQVEFLKNFYTYAMPFSSENIDSVKKAIQLGSNEGSILYGKTGTSMINNKSILGWFIGYVERGSDVYIFATRIEGEDEANGYSARNITFKILEDKKIFTINL</sequence>
<keyword evidence="5 8" id="KW-0378">Hydrolase</keyword>
<dbReference type="Pfam" id="PF00905">
    <property type="entry name" value="Transpeptidase"/>
    <property type="match status" value="1"/>
</dbReference>
<dbReference type="Gene3D" id="3.30.2010.10">
    <property type="entry name" value="Metalloproteases ('zincins'), catalytic domain"/>
    <property type="match status" value="1"/>
</dbReference>
<evidence type="ECO:0000256" key="1">
    <source>
        <dbReference type="ARBA" id="ARBA00007898"/>
    </source>
</evidence>
<dbReference type="KEGG" id="cfm:BJL90_19295"/>
<dbReference type="NCBIfam" id="NF000326">
    <property type="entry name" value="blaR1_generic"/>
    <property type="match status" value="1"/>
</dbReference>
<dbReference type="PROSITE" id="PS00337">
    <property type="entry name" value="BETA_LACTAMASE_D"/>
    <property type="match status" value="1"/>
</dbReference>
<name>A0AAC9WH07_9CLOT</name>
<evidence type="ECO:0000259" key="11">
    <source>
        <dbReference type="Pfam" id="PF05569"/>
    </source>
</evidence>